<evidence type="ECO:0000313" key="1">
    <source>
        <dbReference type="EMBL" id="MDK2598034.1"/>
    </source>
</evidence>
<dbReference type="RefSeq" id="WP_284138609.1">
    <property type="nucleotide sequence ID" value="NZ_JASJUT010000013.1"/>
</dbReference>
<keyword evidence="2" id="KW-1185">Reference proteome</keyword>
<dbReference type="Proteomes" id="UP001231915">
    <property type="component" value="Unassembled WGS sequence"/>
</dbReference>
<reference evidence="1 2" key="1">
    <citation type="submission" date="2023-05" db="EMBL/GenBank/DDBJ databases">
        <title>Pseudoalteromonas ardens sp. nov., Pseudoalteromonas obscura sp. nov., and Pseudoalteromonas umbrosa sp. nov., isolated from the coral Montipora capitata.</title>
        <authorList>
            <person name="Thomas E.M."/>
            <person name="Smith E.M."/>
            <person name="Papke E."/>
            <person name="Shlafstein M.D."/>
            <person name="Oline D.K."/>
            <person name="Videau P."/>
            <person name="Saw J.H."/>
            <person name="Strangman W.K."/>
            <person name="Ushijima B."/>
        </authorList>
    </citation>
    <scope>NUCLEOTIDE SEQUENCE [LARGE SCALE GENOMIC DNA]</scope>
    <source>
        <strain evidence="1 2">P94</strain>
    </source>
</reference>
<dbReference type="EMBL" id="JASJUT010000013">
    <property type="protein sequence ID" value="MDK2598034.1"/>
    <property type="molecule type" value="Genomic_DNA"/>
</dbReference>
<protein>
    <recommendedName>
        <fullName evidence="3">Lipoprotein</fullName>
    </recommendedName>
</protein>
<comment type="caution">
    <text evidence="1">The sequence shown here is derived from an EMBL/GenBank/DDBJ whole genome shotgun (WGS) entry which is preliminary data.</text>
</comment>
<evidence type="ECO:0000313" key="2">
    <source>
        <dbReference type="Proteomes" id="UP001231915"/>
    </source>
</evidence>
<sequence>MLRSLGIATVLSLTMCLGACSDPKETINLAQFDKQIRALNWFSAGSTNAVVEKVMPFDEAYLSRRHTLLENLDHTNLSLDNEHTYAYLQIQQRYPERYLIWPAQINVLESAVKHFSHEEIDAWLSLVKLKLKTGRESKILLSRIEKAQILSYLESTSYNSKAVRELARYLHNYNTRSGVGLSQHPNGKEWYQSKLNYYTGIVYAPHELADVLSQTTQKISEPIRFNWQANEELLSRPMALSLLGDKCKPVAGMNWRDLFINIRKTVSECGSLLNKEQLSIAATLAEVDIGVHMFAWSQQQAMHRLQSRLVIDEAQAYALLKNIVFFPATTLAYLPHFKHL</sequence>
<gene>
    <name evidence="1" type="ORF">QNM18_23535</name>
</gene>
<name>A0ABT7ESQ8_9GAMM</name>
<organism evidence="1 2">
    <name type="scientific">Pseudoalteromonas obscura</name>
    <dbReference type="NCBI Taxonomy" id="3048491"/>
    <lineage>
        <taxon>Bacteria</taxon>
        <taxon>Pseudomonadati</taxon>
        <taxon>Pseudomonadota</taxon>
        <taxon>Gammaproteobacteria</taxon>
        <taxon>Alteromonadales</taxon>
        <taxon>Pseudoalteromonadaceae</taxon>
        <taxon>Pseudoalteromonas</taxon>
    </lineage>
</organism>
<proteinExistence type="predicted"/>
<evidence type="ECO:0008006" key="3">
    <source>
        <dbReference type="Google" id="ProtNLM"/>
    </source>
</evidence>
<accession>A0ABT7ESQ8</accession>